<reference evidence="2 3" key="1">
    <citation type="journal article" date="2015" name="Genome Biol. Evol.">
        <title>Comparative Genomics of a Bacterivorous Green Alga Reveals Evolutionary Causalities and Consequences of Phago-Mixotrophic Mode of Nutrition.</title>
        <authorList>
            <person name="Burns J.A."/>
            <person name="Paasch A."/>
            <person name="Narechania A."/>
            <person name="Kim E."/>
        </authorList>
    </citation>
    <scope>NUCLEOTIDE SEQUENCE [LARGE SCALE GENOMIC DNA]</scope>
    <source>
        <strain evidence="2 3">PLY_AMNH</strain>
    </source>
</reference>
<comment type="caution">
    <text evidence="2">The sequence shown here is derived from an EMBL/GenBank/DDBJ whole genome shotgun (WGS) entry which is preliminary data.</text>
</comment>
<dbReference type="Proteomes" id="UP001190700">
    <property type="component" value="Unassembled WGS sequence"/>
</dbReference>
<evidence type="ECO:0000256" key="1">
    <source>
        <dbReference type="SAM" id="MobiDB-lite"/>
    </source>
</evidence>
<keyword evidence="3" id="KW-1185">Reference proteome</keyword>
<organism evidence="2 3">
    <name type="scientific">Cymbomonas tetramitiformis</name>
    <dbReference type="NCBI Taxonomy" id="36881"/>
    <lineage>
        <taxon>Eukaryota</taxon>
        <taxon>Viridiplantae</taxon>
        <taxon>Chlorophyta</taxon>
        <taxon>Pyramimonadophyceae</taxon>
        <taxon>Pyramimonadales</taxon>
        <taxon>Pyramimonadaceae</taxon>
        <taxon>Cymbomonas</taxon>
    </lineage>
</organism>
<sequence length="117" mass="12419">MRACTAQLLRGDDAHPMLLTNESNASPERAPTLRKRKRQSVGEVRAFLAACHEEANRIFNLIISKVQATVTEGEGEVFIHEGVANGEIEPDGGGGGEGEVGEDSLHPHGSSGKVGIF</sequence>
<feature type="region of interest" description="Disordered" evidence="1">
    <location>
        <begin position="13"/>
        <end position="37"/>
    </location>
</feature>
<dbReference type="EMBL" id="LGRX02012796">
    <property type="protein sequence ID" value="KAK3266843.1"/>
    <property type="molecule type" value="Genomic_DNA"/>
</dbReference>
<accession>A0AAE0FWC6</accession>
<proteinExistence type="predicted"/>
<evidence type="ECO:0000313" key="2">
    <source>
        <dbReference type="EMBL" id="KAK3266843.1"/>
    </source>
</evidence>
<gene>
    <name evidence="2" type="ORF">CYMTET_24563</name>
</gene>
<dbReference type="AlphaFoldDB" id="A0AAE0FWC6"/>
<feature type="region of interest" description="Disordered" evidence="1">
    <location>
        <begin position="80"/>
        <end position="117"/>
    </location>
</feature>
<protein>
    <submittedName>
        <fullName evidence="2">Uncharacterized protein</fullName>
    </submittedName>
</protein>
<evidence type="ECO:0000313" key="3">
    <source>
        <dbReference type="Proteomes" id="UP001190700"/>
    </source>
</evidence>
<name>A0AAE0FWC6_9CHLO</name>